<feature type="transmembrane region" description="Helical" evidence="1">
    <location>
        <begin position="104"/>
        <end position="124"/>
    </location>
</feature>
<evidence type="ECO:0000313" key="2">
    <source>
        <dbReference type="EMBL" id="GIE20166.1"/>
    </source>
</evidence>
<feature type="transmembrane region" description="Helical" evidence="1">
    <location>
        <begin position="144"/>
        <end position="169"/>
    </location>
</feature>
<name>A0ABQ3ZNK5_9ACTN</name>
<keyword evidence="3" id="KW-1185">Reference proteome</keyword>
<keyword evidence="1" id="KW-1133">Transmembrane helix</keyword>
<evidence type="ECO:0000313" key="3">
    <source>
        <dbReference type="Proteomes" id="UP000603200"/>
    </source>
</evidence>
<sequence>MSVIENGPGRVGFLGRVVRDRRVSPLAAGLGAVALFASLIAEWQVTRIDATELRESNVGNRPFESSIGDLGGWGAGYLAGLFVLVVAVALLLFGPAPGRAYARLAALGSGGVLLAVVVAAFNTLDRTSFVLRQVELASFNDDQFSISVGRGPWCAGVGVLLILLAAYLAPLAAATSPAAVEEQVVEDDPLDLTVTPAAPVYRGEMGSGTPVV</sequence>
<gene>
    <name evidence="2" type="ORF">Ahu01nite_032680</name>
</gene>
<reference evidence="2 3" key="1">
    <citation type="submission" date="2021-01" db="EMBL/GenBank/DDBJ databases">
        <title>Whole genome shotgun sequence of Actinoplanes humidus NBRC 14915.</title>
        <authorList>
            <person name="Komaki H."/>
            <person name="Tamura T."/>
        </authorList>
    </citation>
    <scope>NUCLEOTIDE SEQUENCE [LARGE SCALE GENOMIC DNA]</scope>
    <source>
        <strain evidence="2 3">NBRC 14915</strain>
    </source>
</reference>
<accession>A0ABQ3ZNK5</accession>
<dbReference type="Proteomes" id="UP000603200">
    <property type="component" value="Unassembled WGS sequence"/>
</dbReference>
<proteinExistence type="predicted"/>
<comment type="caution">
    <text evidence="2">The sequence shown here is derived from an EMBL/GenBank/DDBJ whole genome shotgun (WGS) entry which is preliminary data.</text>
</comment>
<dbReference type="RefSeq" id="WP_203837348.1">
    <property type="nucleotide sequence ID" value="NZ_BAAATV010000007.1"/>
</dbReference>
<keyword evidence="1" id="KW-0472">Membrane</keyword>
<protein>
    <recommendedName>
        <fullName evidence="4">Membrane protein (TIGR02234 family)</fullName>
    </recommendedName>
</protein>
<organism evidence="2 3">
    <name type="scientific">Winogradskya humida</name>
    <dbReference type="NCBI Taxonomy" id="113566"/>
    <lineage>
        <taxon>Bacteria</taxon>
        <taxon>Bacillati</taxon>
        <taxon>Actinomycetota</taxon>
        <taxon>Actinomycetes</taxon>
        <taxon>Micromonosporales</taxon>
        <taxon>Micromonosporaceae</taxon>
        <taxon>Winogradskya</taxon>
    </lineage>
</organism>
<dbReference type="EMBL" id="BOMN01000039">
    <property type="protein sequence ID" value="GIE20166.1"/>
    <property type="molecule type" value="Genomic_DNA"/>
</dbReference>
<keyword evidence="1" id="KW-0812">Transmembrane</keyword>
<evidence type="ECO:0000256" key="1">
    <source>
        <dbReference type="SAM" id="Phobius"/>
    </source>
</evidence>
<feature type="transmembrane region" description="Helical" evidence="1">
    <location>
        <begin position="23"/>
        <end position="41"/>
    </location>
</feature>
<feature type="transmembrane region" description="Helical" evidence="1">
    <location>
        <begin position="70"/>
        <end position="92"/>
    </location>
</feature>
<evidence type="ECO:0008006" key="4">
    <source>
        <dbReference type="Google" id="ProtNLM"/>
    </source>
</evidence>